<dbReference type="EMBL" id="CP032412">
    <property type="protein sequence ID" value="AYB42869.1"/>
    <property type="molecule type" value="Genomic_DNA"/>
</dbReference>
<protein>
    <submittedName>
        <fullName evidence="3">DUF1992 domain-containing protein</fullName>
    </submittedName>
</protein>
<feature type="domain" description="DnaJ homologue subfamily C member 28 conserved" evidence="2">
    <location>
        <begin position="35"/>
        <end position="93"/>
    </location>
</feature>
<dbReference type="PANTHER" id="PTHR39158:SF1">
    <property type="entry name" value="DNAJ HOMOLOG SUBFAMILY C MEMBER 28"/>
    <property type="match status" value="1"/>
</dbReference>
<dbReference type="InterPro" id="IPR052573">
    <property type="entry name" value="DnaJ_C_subfamily_28"/>
</dbReference>
<reference evidence="3 4" key="1">
    <citation type="submission" date="2018-09" db="EMBL/GenBank/DDBJ databases">
        <title>Genome Sequence of Paenibacillus lautus Strain E7593-69, Azo Dye-Degrading Bacteria, Isolated from Commercial Tattoo Inks.</title>
        <authorList>
            <person name="Nho S.W."/>
            <person name="Kim S.-J."/>
            <person name="Kweon O."/>
            <person name="Cerniglia C.E."/>
        </authorList>
    </citation>
    <scope>NUCLEOTIDE SEQUENCE [LARGE SCALE GENOMIC DNA]</scope>
    <source>
        <strain evidence="3 4">E7593-69</strain>
    </source>
</reference>
<organism evidence="3 4">
    <name type="scientific">Paenibacillus lautus</name>
    <name type="common">Bacillus lautus</name>
    <dbReference type="NCBI Taxonomy" id="1401"/>
    <lineage>
        <taxon>Bacteria</taxon>
        <taxon>Bacillati</taxon>
        <taxon>Bacillota</taxon>
        <taxon>Bacilli</taxon>
        <taxon>Bacillales</taxon>
        <taxon>Paenibacillaceae</taxon>
        <taxon>Paenibacillus</taxon>
    </lineage>
</organism>
<dbReference type="PANTHER" id="PTHR39158">
    <property type="entry name" value="OS08G0560600 PROTEIN"/>
    <property type="match status" value="1"/>
</dbReference>
<proteinExistence type="predicted"/>
<keyword evidence="4" id="KW-1185">Reference proteome</keyword>
<feature type="compositionally biased region" description="Polar residues" evidence="1">
    <location>
        <begin position="9"/>
        <end position="18"/>
    </location>
</feature>
<gene>
    <name evidence="3" type="ORF">D5F53_06055</name>
</gene>
<dbReference type="AlphaFoldDB" id="A0A385TGS3"/>
<accession>A0A385TGS3</accession>
<dbReference type="InterPro" id="IPR018961">
    <property type="entry name" value="DnaJ_homolog_subfam-C_membr-28"/>
</dbReference>
<evidence type="ECO:0000256" key="1">
    <source>
        <dbReference type="SAM" id="MobiDB-lite"/>
    </source>
</evidence>
<dbReference type="KEGG" id="plw:D5F53_06055"/>
<evidence type="ECO:0000313" key="4">
    <source>
        <dbReference type="Proteomes" id="UP000266552"/>
    </source>
</evidence>
<name>A0A385TGS3_PAELA</name>
<dbReference type="Pfam" id="PF09350">
    <property type="entry name" value="DJC28_CD"/>
    <property type="match status" value="1"/>
</dbReference>
<dbReference type="Proteomes" id="UP000266552">
    <property type="component" value="Chromosome"/>
</dbReference>
<sequence length="144" mass="16197">MDLKDDSNESATAGTEVNQQKEEERRPMSTSSGLLESAIDKFAREGGFDDLPLKGKPIKIEDGDVLTSIMKNANYQPAWVELRKEIAADIKRLLDLQEPNAFPEAEVEAINQKIMKYNRIVPNPQLQKGLLSGIHLQAAYDKWE</sequence>
<feature type="region of interest" description="Disordered" evidence="1">
    <location>
        <begin position="1"/>
        <end position="36"/>
    </location>
</feature>
<dbReference type="RefSeq" id="WP_119846929.1">
    <property type="nucleotide sequence ID" value="NZ_CP032412.1"/>
</dbReference>
<evidence type="ECO:0000259" key="2">
    <source>
        <dbReference type="Pfam" id="PF09350"/>
    </source>
</evidence>
<evidence type="ECO:0000313" key="3">
    <source>
        <dbReference type="EMBL" id="AYB42869.1"/>
    </source>
</evidence>